<comment type="subcellular location">
    <subcellularLocation>
        <location evidence="1">Nucleus</location>
    </subcellularLocation>
</comment>
<dbReference type="PROSITE" id="PS50090">
    <property type="entry name" value="MYB_LIKE"/>
    <property type="match status" value="2"/>
</dbReference>
<feature type="compositionally biased region" description="Polar residues" evidence="4">
    <location>
        <begin position="1093"/>
        <end position="1102"/>
    </location>
</feature>
<feature type="domain" description="Myb-like" evidence="5">
    <location>
        <begin position="516"/>
        <end position="557"/>
    </location>
</feature>
<accession>A0ABP0DCT2</accession>
<evidence type="ECO:0000313" key="7">
    <source>
        <dbReference type="EMBL" id="CAK7264917.1"/>
    </source>
</evidence>
<feature type="region of interest" description="Disordered" evidence="4">
    <location>
        <begin position="1"/>
        <end position="443"/>
    </location>
</feature>
<feature type="compositionally biased region" description="Basic and acidic residues" evidence="4">
    <location>
        <begin position="267"/>
        <end position="288"/>
    </location>
</feature>
<feature type="compositionally biased region" description="Acidic residues" evidence="4">
    <location>
        <begin position="58"/>
        <end position="68"/>
    </location>
</feature>
<feature type="compositionally biased region" description="Basic and acidic residues" evidence="4">
    <location>
        <begin position="1003"/>
        <end position="1012"/>
    </location>
</feature>
<keyword evidence="3" id="KW-0539">Nucleus</keyword>
<feature type="compositionally biased region" description="Low complexity" evidence="4">
    <location>
        <begin position="859"/>
        <end position="869"/>
    </location>
</feature>
<keyword evidence="8" id="KW-1185">Reference proteome</keyword>
<dbReference type="CDD" id="cd00167">
    <property type="entry name" value="SANT"/>
    <property type="match status" value="1"/>
</dbReference>
<feature type="compositionally biased region" description="Polar residues" evidence="4">
    <location>
        <begin position="415"/>
        <end position="427"/>
    </location>
</feature>
<feature type="domain" description="Myb-like" evidence="5">
    <location>
        <begin position="568"/>
        <end position="632"/>
    </location>
</feature>
<feature type="compositionally biased region" description="Low complexity" evidence="4">
    <location>
        <begin position="894"/>
        <end position="907"/>
    </location>
</feature>
<organism evidence="7 8">
    <name type="scientific">Sporothrix epigloea</name>
    <dbReference type="NCBI Taxonomy" id="1892477"/>
    <lineage>
        <taxon>Eukaryota</taxon>
        <taxon>Fungi</taxon>
        <taxon>Dikarya</taxon>
        <taxon>Ascomycota</taxon>
        <taxon>Pezizomycotina</taxon>
        <taxon>Sordariomycetes</taxon>
        <taxon>Sordariomycetidae</taxon>
        <taxon>Ophiostomatales</taxon>
        <taxon>Ophiostomataceae</taxon>
        <taxon>Sporothrix</taxon>
    </lineage>
</organism>
<feature type="domain" description="HTH myb-type" evidence="6">
    <location>
        <begin position="516"/>
        <end position="561"/>
    </location>
</feature>
<evidence type="ECO:0000256" key="2">
    <source>
        <dbReference type="ARBA" id="ARBA00023125"/>
    </source>
</evidence>
<proteinExistence type="predicted"/>
<feature type="compositionally biased region" description="Low complexity" evidence="4">
    <location>
        <begin position="123"/>
        <end position="140"/>
    </location>
</feature>
<feature type="region of interest" description="Disordered" evidence="4">
    <location>
        <begin position="859"/>
        <end position="1134"/>
    </location>
</feature>
<keyword evidence="2" id="KW-0238">DNA-binding</keyword>
<dbReference type="SUPFAM" id="SSF46689">
    <property type="entry name" value="Homeodomain-like"/>
    <property type="match status" value="1"/>
</dbReference>
<feature type="compositionally biased region" description="Polar residues" evidence="4">
    <location>
        <begin position="293"/>
        <end position="310"/>
    </location>
</feature>
<dbReference type="EMBL" id="CAWUOM010000013">
    <property type="protein sequence ID" value="CAK7264917.1"/>
    <property type="molecule type" value="Genomic_DNA"/>
</dbReference>
<dbReference type="Gene3D" id="1.10.10.60">
    <property type="entry name" value="Homeodomain-like"/>
    <property type="match status" value="1"/>
</dbReference>
<feature type="compositionally biased region" description="Basic and acidic residues" evidence="4">
    <location>
        <begin position="876"/>
        <end position="887"/>
    </location>
</feature>
<dbReference type="PANTHER" id="PTHR46380:SF2">
    <property type="entry name" value="CYCLIN-D-BINDING MYB-LIKE TRANSCRIPTION FACTOR 1"/>
    <property type="match status" value="1"/>
</dbReference>
<name>A0ABP0DCT2_9PEZI</name>
<dbReference type="InterPro" id="IPR001005">
    <property type="entry name" value="SANT/Myb"/>
</dbReference>
<feature type="compositionally biased region" description="Acidic residues" evidence="4">
    <location>
        <begin position="238"/>
        <end position="249"/>
    </location>
</feature>
<evidence type="ECO:0000259" key="5">
    <source>
        <dbReference type="PROSITE" id="PS50090"/>
    </source>
</evidence>
<dbReference type="SMART" id="SM00717">
    <property type="entry name" value="SANT"/>
    <property type="match status" value="3"/>
</dbReference>
<feature type="region of interest" description="Disordered" evidence="4">
    <location>
        <begin position="669"/>
        <end position="706"/>
    </location>
</feature>
<evidence type="ECO:0000256" key="4">
    <source>
        <dbReference type="SAM" id="MobiDB-lite"/>
    </source>
</evidence>
<protein>
    <submittedName>
        <fullName evidence="7">RNA polymerase I enhancer binding protein</fullName>
    </submittedName>
</protein>
<dbReference type="InterPro" id="IPR009057">
    <property type="entry name" value="Homeodomain-like_sf"/>
</dbReference>
<feature type="compositionally biased region" description="Polar residues" evidence="4">
    <location>
        <begin position="1073"/>
        <end position="1083"/>
    </location>
</feature>
<dbReference type="Pfam" id="PF00249">
    <property type="entry name" value="Myb_DNA-binding"/>
    <property type="match status" value="1"/>
</dbReference>
<feature type="compositionally biased region" description="Low complexity" evidence="4">
    <location>
        <begin position="182"/>
        <end position="206"/>
    </location>
</feature>
<evidence type="ECO:0000259" key="6">
    <source>
        <dbReference type="PROSITE" id="PS51294"/>
    </source>
</evidence>
<dbReference type="Proteomes" id="UP001642501">
    <property type="component" value="Unassembled WGS sequence"/>
</dbReference>
<evidence type="ECO:0000313" key="8">
    <source>
        <dbReference type="Proteomes" id="UP001642501"/>
    </source>
</evidence>
<reference evidence="7 8" key="1">
    <citation type="submission" date="2024-01" db="EMBL/GenBank/DDBJ databases">
        <authorList>
            <person name="Allen C."/>
            <person name="Tagirdzhanova G."/>
        </authorList>
    </citation>
    <scope>NUCLEOTIDE SEQUENCE [LARGE SCALE GENOMIC DNA]</scope>
    <source>
        <strain evidence="7 8">CBS 573.63</strain>
    </source>
</reference>
<evidence type="ECO:0000256" key="3">
    <source>
        <dbReference type="ARBA" id="ARBA00023242"/>
    </source>
</evidence>
<comment type="caution">
    <text evidence="7">The sequence shown here is derived from an EMBL/GenBank/DDBJ whole genome shotgun (WGS) entry which is preliminary data.</text>
</comment>
<gene>
    <name evidence="7" type="primary">REB1</name>
    <name evidence="7" type="ORF">SEPCBS57363_001325</name>
</gene>
<dbReference type="InterPro" id="IPR051651">
    <property type="entry name" value="DMTF1_DNA-bind_reg"/>
</dbReference>
<dbReference type="PANTHER" id="PTHR46380">
    <property type="entry name" value="CYCLIN-D-BINDING MYB-LIKE TRANSCRIPTION FACTOR 1"/>
    <property type="match status" value="1"/>
</dbReference>
<dbReference type="PROSITE" id="PS51294">
    <property type="entry name" value="HTH_MYB"/>
    <property type="match status" value="1"/>
</dbReference>
<feature type="compositionally biased region" description="Polar residues" evidence="4">
    <location>
        <begin position="350"/>
        <end position="363"/>
    </location>
</feature>
<feature type="compositionally biased region" description="Acidic residues" evidence="4">
    <location>
        <begin position="983"/>
        <end position="1002"/>
    </location>
</feature>
<evidence type="ECO:0000256" key="1">
    <source>
        <dbReference type="ARBA" id="ARBA00004123"/>
    </source>
</evidence>
<feature type="compositionally biased region" description="Low complexity" evidence="4">
    <location>
        <begin position="19"/>
        <end position="33"/>
    </location>
</feature>
<sequence length="1165" mass="126319">MTPSMAKRSRFKALPPPKSKSNSRSGSASNTRTKQGEKLQSLAKISRQLGRDAVGEGDSNDDDDDDDDGYRPPQRPIFLSSVVNPSSQPAAIVATEHPSSSRSGSFSQPGNDTTSDEDEDESNGSSSGSSNDDSSSSSGSESEDGEDDRSVLNQDSSATTIKANTKTKKMAATPVEKVSAPDSSSGDDSGDSSDSSSSNSSSSSDSDSSEDDNEAKVARRELLLASTAPTPATKGNEGEVESSDDDMEDIPYILPPGTSADIVTKNANKEAEATDASERENTPVKESEAPQLGATTGPQLEALPTSSVQSFEPELEPVTAQSTPPVTRQRPKKQVAKRSLVSGQVKASEHTTNSFESSDTEPATNGAPQPDPVPDVPSSANSPRKRKRATNGVTKQDRDESAPASGPLSAGDHTAAQSPEPRSSMATAASGGGLTKKGPQGNFTSQEVERLVAAAAKYMKENHVLQSEFNALVHDNAQKHTAMWDQIIADFPDKKRLQVILRCRRIFHNFKQLYHWSDEQDAELAELVIKHGNKWQEIASAMGRSSEDVRKRWNERVMCGENVLLSYWRFDEEKRLGQVVGQLLREIQTTRKQDTATVHHDAVRDMPWHTVSERMDHTRTARQCRIKWRAIQDAYQFNADGEFVGPPPPTELSNSQIKAEKMHQRLLKVAGSTPAKKRSPKTPGEAIETPTKTPKGPADRSPAKSRLPLLGITPEEDGLTVPETARPINDLTRKQVRSMTTEDKYRLVKSIRDSNVGREDRIPWTRLVDVSYRRRYERAARELVWSRLKRAVPNYHRKSVRQICEYLIKEYDANAKLGHGWDVDFDTEPQGEEAALDGDDDATALPSTSAIVQAIAAAKGKSPGKASESNNLVAKFDNDDNKKKARDDAEEGAIESLSMEEAAEALSQPRARRGFARAARANGEMDDDAENHVSESENEVTVNARPTRRAGTKARGQSVKGAREQALVAPFLDVEEAASSSDSQEEAAQVDEIEDVDDDDDDRSGRGSREASVDLSMGGKLSSVAGGGGDEDGTEPAAQDELPSTLSLSPRLAHSQPTVRSRPLALAKKRSGSNDLETSSSATAHRPARAGRFQQSKPTSLTPLRPNDVHRTMKRSLSTPGLESALDDMEDPGEIDKGAFHLSAISGLVKSAFTPRKRPRRDGGQ</sequence>
<dbReference type="InterPro" id="IPR017930">
    <property type="entry name" value="Myb_dom"/>
</dbReference>